<keyword evidence="1" id="KW-0732">Signal</keyword>
<feature type="chain" id="PRO_5046840900" description="ShKT domain-containing protein" evidence="1">
    <location>
        <begin position="17"/>
        <end position="81"/>
    </location>
</feature>
<reference evidence="2" key="1">
    <citation type="submission" date="2022-11" db="EMBL/GenBank/DDBJ databases">
        <title>Centuries of genome instability and evolution in soft-shell clam transmissible cancer (bioRxiv).</title>
        <authorList>
            <person name="Hart S.F.M."/>
            <person name="Yonemitsu M.A."/>
            <person name="Giersch R.M."/>
            <person name="Beal B.F."/>
            <person name="Arriagada G."/>
            <person name="Davis B.W."/>
            <person name="Ostrander E.A."/>
            <person name="Goff S.P."/>
            <person name="Metzger M.J."/>
        </authorList>
    </citation>
    <scope>NUCLEOTIDE SEQUENCE</scope>
    <source>
        <strain evidence="2">MELC-2E11</strain>
        <tissue evidence="2">Siphon/mantle</tissue>
    </source>
</reference>
<accession>A0ABY7FZ33</accession>
<dbReference type="Proteomes" id="UP001164746">
    <property type="component" value="Chromosome 14"/>
</dbReference>
<keyword evidence="3" id="KW-1185">Reference proteome</keyword>
<evidence type="ECO:0000313" key="2">
    <source>
        <dbReference type="EMBL" id="WAR26086.1"/>
    </source>
</evidence>
<gene>
    <name evidence="2" type="ORF">MAR_011790</name>
</gene>
<evidence type="ECO:0000313" key="3">
    <source>
        <dbReference type="Proteomes" id="UP001164746"/>
    </source>
</evidence>
<name>A0ABY7FZ33_MYAAR</name>
<evidence type="ECO:0008006" key="4">
    <source>
        <dbReference type="Google" id="ProtNLM"/>
    </source>
</evidence>
<dbReference type="EMBL" id="CP111025">
    <property type="protein sequence ID" value="WAR26086.1"/>
    <property type="molecule type" value="Genomic_DNA"/>
</dbReference>
<organism evidence="2 3">
    <name type="scientific">Mya arenaria</name>
    <name type="common">Soft-shell clam</name>
    <dbReference type="NCBI Taxonomy" id="6604"/>
    <lineage>
        <taxon>Eukaryota</taxon>
        <taxon>Metazoa</taxon>
        <taxon>Spiralia</taxon>
        <taxon>Lophotrochozoa</taxon>
        <taxon>Mollusca</taxon>
        <taxon>Bivalvia</taxon>
        <taxon>Autobranchia</taxon>
        <taxon>Heteroconchia</taxon>
        <taxon>Euheterodonta</taxon>
        <taxon>Imparidentia</taxon>
        <taxon>Neoheterodontei</taxon>
        <taxon>Myida</taxon>
        <taxon>Myoidea</taxon>
        <taxon>Myidae</taxon>
        <taxon>Mya</taxon>
    </lineage>
</organism>
<sequence length="81" mass="9060">MVSFIILALVVTLASARPQTGSTTVDIIVTTPAGQPPCKDILTQCNLLDKDFYCKGEYFNWAFENCKNYCGLCNYTRHLGY</sequence>
<proteinExistence type="predicted"/>
<feature type="signal peptide" evidence="1">
    <location>
        <begin position="1"/>
        <end position="16"/>
    </location>
</feature>
<evidence type="ECO:0000256" key="1">
    <source>
        <dbReference type="SAM" id="SignalP"/>
    </source>
</evidence>
<protein>
    <recommendedName>
        <fullName evidence="4">ShKT domain-containing protein</fullName>
    </recommendedName>
</protein>